<dbReference type="EMBL" id="CM047583">
    <property type="protein sequence ID" value="KAI9912629.1"/>
    <property type="molecule type" value="Genomic_DNA"/>
</dbReference>
<name>A0ACC0W1J7_9STRA</name>
<evidence type="ECO:0000313" key="1">
    <source>
        <dbReference type="EMBL" id="KAI9912629.1"/>
    </source>
</evidence>
<reference evidence="1 2" key="1">
    <citation type="journal article" date="2022" name="bioRxiv">
        <title>The genome of the oomycete Peronosclerospora sorghi, a cosmopolitan pathogen of maize and sorghum, is inflated with dispersed pseudogenes.</title>
        <authorList>
            <person name="Fletcher K."/>
            <person name="Martin F."/>
            <person name="Isakeit T."/>
            <person name="Cavanaugh K."/>
            <person name="Magill C."/>
            <person name="Michelmore R."/>
        </authorList>
    </citation>
    <scope>NUCLEOTIDE SEQUENCE [LARGE SCALE GENOMIC DNA]</scope>
    <source>
        <strain evidence="1">P6</strain>
    </source>
</reference>
<accession>A0ACC0W1J7</accession>
<protein>
    <submittedName>
        <fullName evidence="1">Uncharacterized protein</fullName>
    </submittedName>
</protein>
<comment type="caution">
    <text evidence="1">The sequence shown here is derived from an EMBL/GenBank/DDBJ whole genome shotgun (WGS) entry which is preliminary data.</text>
</comment>
<dbReference type="Proteomes" id="UP001163321">
    <property type="component" value="Chromosome 4"/>
</dbReference>
<keyword evidence="2" id="KW-1185">Reference proteome</keyword>
<evidence type="ECO:0000313" key="2">
    <source>
        <dbReference type="Proteomes" id="UP001163321"/>
    </source>
</evidence>
<organism evidence="1 2">
    <name type="scientific">Peronosclerospora sorghi</name>
    <dbReference type="NCBI Taxonomy" id="230839"/>
    <lineage>
        <taxon>Eukaryota</taxon>
        <taxon>Sar</taxon>
        <taxon>Stramenopiles</taxon>
        <taxon>Oomycota</taxon>
        <taxon>Peronosporomycetes</taxon>
        <taxon>Peronosporales</taxon>
        <taxon>Peronosporaceae</taxon>
        <taxon>Peronosclerospora</taxon>
    </lineage>
</organism>
<proteinExistence type="predicted"/>
<gene>
    <name evidence="1" type="ORF">PsorP6_005142</name>
</gene>
<sequence>MLAQSASNLDGANNATYPSGSALAVLKTLLRHSFASCGTKSSGTGANRVAQEVGAQVIQQTFEALVVLLGAVEDEKVLTSGS</sequence>